<sequence>MWKLVASVVLVLWISSYLYSLYLDSQKDIHELALKEQSNISPTRKEDETAIYRNNQTPHGLPLTTGLQVRHGFKLRNGNLRDVWSVIMSKKNINNLTFLNQGIETIVDIYTLNSAIGKVASFAKEHNCQTIGTTAPLYSFEGFVTTIACFVNGLTIHNFNHLPRSTPKDIDLMIIPESELNFALKLNFKLILVICEDRSKTFKQSNLINWSILGDLFETKLEKYEYKYKPEYDDGTPYIETHNFKTTSYSHQNFVSSIAATTKELPLGHELNNQDKILIGYESSSVKYLSKILTILLFGGSIVLGNSNDSIFKPDLIGKYSITILAVDSNTAKRFFLNSETLKQYNGLINSILFKRAQYLLGKGIFTQFASLSKFKTLRLIYIDQLNEKNQQISIPDLNKIRVISNARIITERYFPGVIGPILSTNFYDYRIFTNPKLKNRGTSSLSLELKLFKYKDLDIEKRNGELCIRGFIIGKPSDHEDLINAIQRGEEVGSEGWMPTGIIGKLGVDGCFYES</sequence>
<dbReference type="AlphaFoldDB" id="K0KUD0"/>
<dbReference type="InParanoid" id="K0KUD0"/>
<keyword evidence="2" id="KW-1185">Reference proteome</keyword>
<protein>
    <submittedName>
        <fullName evidence="1">Secreted protein</fullName>
    </submittedName>
</protein>
<comment type="caution">
    <text evidence="1">The sequence shown here is derived from an EMBL/GenBank/DDBJ whole genome shotgun (WGS) entry which is preliminary data.</text>
</comment>
<proteinExistence type="predicted"/>
<evidence type="ECO:0000313" key="2">
    <source>
        <dbReference type="Proteomes" id="UP000009328"/>
    </source>
</evidence>
<dbReference type="eggNOG" id="ENOG502QWA5">
    <property type="taxonomic scope" value="Eukaryota"/>
</dbReference>
<dbReference type="HOGENOM" id="CLU_042082_0_0_1"/>
<name>K0KUD0_WICCF</name>
<dbReference type="FunCoup" id="K0KUD0">
    <property type="interactions" value="39"/>
</dbReference>
<accession>K0KUD0</accession>
<evidence type="ECO:0000313" key="1">
    <source>
        <dbReference type="EMBL" id="CCH45044.1"/>
    </source>
</evidence>
<gene>
    <name evidence="1" type="ORF">BN7_4622</name>
</gene>
<dbReference type="EMBL" id="CAIF01000178">
    <property type="protein sequence ID" value="CCH45044.1"/>
    <property type="molecule type" value="Genomic_DNA"/>
</dbReference>
<dbReference type="STRING" id="1206466.K0KUD0"/>
<dbReference type="Proteomes" id="UP000009328">
    <property type="component" value="Unassembled WGS sequence"/>
</dbReference>
<organism evidence="1 2">
    <name type="scientific">Wickerhamomyces ciferrii (strain ATCC 14091 / BCRC 22168 / CBS 111 / JCM 3599 / NBRC 0793 / NRRL Y-1031 F-60-10)</name>
    <name type="common">Yeast</name>
    <name type="synonym">Pichia ciferrii</name>
    <dbReference type="NCBI Taxonomy" id="1206466"/>
    <lineage>
        <taxon>Eukaryota</taxon>
        <taxon>Fungi</taxon>
        <taxon>Dikarya</taxon>
        <taxon>Ascomycota</taxon>
        <taxon>Saccharomycotina</taxon>
        <taxon>Saccharomycetes</taxon>
        <taxon>Phaffomycetales</taxon>
        <taxon>Wickerhamomycetaceae</taxon>
        <taxon>Wickerhamomyces</taxon>
    </lineage>
</organism>
<reference evidence="1 2" key="1">
    <citation type="journal article" date="2012" name="Eukaryot. Cell">
        <title>Draft genome sequence of Wickerhamomyces ciferrii NRRL Y-1031 F-60-10.</title>
        <authorList>
            <person name="Schneider J."/>
            <person name="Andrea H."/>
            <person name="Blom J."/>
            <person name="Jaenicke S."/>
            <person name="Ruckert C."/>
            <person name="Schorsch C."/>
            <person name="Szczepanowski R."/>
            <person name="Farwick M."/>
            <person name="Goesmann A."/>
            <person name="Puhler A."/>
            <person name="Schaffer S."/>
            <person name="Tauch A."/>
            <person name="Kohler T."/>
            <person name="Brinkrolf K."/>
        </authorList>
    </citation>
    <scope>NUCLEOTIDE SEQUENCE [LARGE SCALE GENOMIC DNA]</scope>
    <source>
        <strain evidence="2">ATCC 14091 / BCRC 22168 / CBS 111 / JCM 3599 / NBRC 0793 / NRRL Y-1031 F-60-10</strain>
    </source>
</reference>